<reference evidence="5 6" key="1">
    <citation type="submission" date="2018-03" db="EMBL/GenBank/DDBJ databases">
        <authorList>
            <person name="Gully D."/>
        </authorList>
    </citation>
    <scope>NUCLEOTIDE SEQUENCE [LARGE SCALE GENOMIC DNA]</scope>
    <source>
        <strain evidence="5">ORS3257</strain>
    </source>
</reference>
<dbReference type="InterPro" id="IPR047650">
    <property type="entry name" value="Transpos_IS110"/>
</dbReference>
<dbReference type="EMBL" id="LS398110">
    <property type="protein sequence ID" value="SPP94798.1"/>
    <property type="molecule type" value="Genomic_DNA"/>
</dbReference>
<dbReference type="RefSeq" id="WP_122402735.1">
    <property type="nucleotide sequence ID" value="NZ_LS398110.1"/>
</dbReference>
<proteinExistence type="predicted"/>
<dbReference type="InterPro" id="IPR002525">
    <property type="entry name" value="Transp_IS110-like_N"/>
</dbReference>
<feature type="coiled-coil region" evidence="1">
    <location>
        <begin position="158"/>
        <end position="185"/>
    </location>
</feature>
<sequence>MMAQNDVLVAGIDVAKDKVDVCIRSLSQRQTFASSPEGRRALIRWLRKHKVGKAAMEASGGYEREWAKVLRQDGIEGLVVDPKRVRNFAKSAGQLAKNDPIDAEMIAWFAETFIEARGQAYDAAREKLAQIVSARQALIDVQTSLRNRTEHSTPDVVQKMQNRLLKRLAAEIAKLEAAIAALIKTTPRFAELAEIIESVPGLAGGTSAGLIGAMPELGQIGNKVAAALLGAAPYDDDSGKRRGVRHIQGGRRKVRNVFYMASMGAATRHNPVLKAFYDRLIAKGKEPKVALTACMRKLIVILNVMIARGEKWDAGRYEVSNSARLPPSACTP</sequence>
<name>A0A2U3Q0C1_9BRAD</name>
<feature type="domain" description="Transposase IS116/IS110/IS902 C-terminal" evidence="3">
    <location>
        <begin position="193"/>
        <end position="277"/>
    </location>
</feature>
<dbReference type="KEGG" id="bvz:BRAD3257_3784"/>
<keyword evidence="1" id="KW-0175">Coiled coil</keyword>
<accession>A0A2U3Q0C1</accession>
<dbReference type="GO" id="GO:0006313">
    <property type="term" value="P:DNA transposition"/>
    <property type="evidence" value="ECO:0007669"/>
    <property type="project" value="InterPro"/>
</dbReference>
<evidence type="ECO:0000256" key="1">
    <source>
        <dbReference type="SAM" id="Coils"/>
    </source>
</evidence>
<evidence type="ECO:0000313" key="4">
    <source>
        <dbReference type="EMBL" id="SPP94765.1"/>
    </source>
</evidence>
<dbReference type="Proteomes" id="UP000246085">
    <property type="component" value="Chromosome BRAD3257"/>
</dbReference>
<dbReference type="Pfam" id="PF01548">
    <property type="entry name" value="DEDD_Tnp_IS110"/>
    <property type="match status" value="1"/>
</dbReference>
<feature type="domain" description="Transposase IS110-like N-terminal" evidence="2">
    <location>
        <begin position="10"/>
        <end position="149"/>
    </location>
</feature>
<dbReference type="GO" id="GO:0003677">
    <property type="term" value="F:DNA binding"/>
    <property type="evidence" value="ECO:0007669"/>
    <property type="project" value="InterPro"/>
</dbReference>
<evidence type="ECO:0000313" key="6">
    <source>
        <dbReference type="Proteomes" id="UP000246085"/>
    </source>
</evidence>
<dbReference type="Pfam" id="PF02371">
    <property type="entry name" value="Transposase_20"/>
    <property type="match status" value="1"/>
</dbReference>
<evidence type="ECO:0000313" key="5">
    <source>
        <dbReference type="EMBL" id="SPP94798.1"/>
    </source>
</evidence>
<dbReference type="KEGG" id="bvz:BRAD3257_3751"/>
<dbReference type="PANTHER" id="PTHR33055:SF13">
    <property type="entry name" value="TRANSPOSASE"/>
    <property type="match status" value="1"/>
</dbReference>
<dbReference type="InterPro" id="IPR003346">
    <property type="entry name" value="Transposase_20"/>
</dbReference>
<gene>
    <name evidence="4" type="ORF">BRAD3257_3751</name>
    <name evidence="5" type="ORF">BRAD3257_3784</name>
</gene>
<dbReference type="GO" id="GO:0004803">
    <property type="term" value="F:transposase activity"/>
    <property type="evidence" value="ECO:0007669"/>
    <property type="project" value="InterPro"/>
</dbReference>
<evidence type="ECO:0000259" key="2">
    <source>
        <dbReference type="Pfam" id="PF01548"/>
    </source>
</evidence>
<evidence type="ECO:0000259" key="3">
    <source>
        <dbReference type="Pfam" id="PF02371"/>
    </source>
</evidence>
<dbReference type="AlphaFoldDB" id="A0A2U3Q0C1"/>
<protein>
    <submittedName>
        <fullName evidence="5">Transposase</fullName>
    </submittedName>
</protein>
<dbReference type="EMBL" id="LS398110">
    <property type="protein sequence ID" value="SPP94765.1"/>
    <property type="molecule type" value="Genomic_DNA"/>
</dbReference>
<dbReference type="NCBIfam" id="NF033542">
    <property type="entry name" value="transpos_IS110"/>
    <property type="match status" value="1"/>
</dbReference>
<dbReference type="PANTHER" id="PTHR33055">
    <property type="entry name" value="TRANSPOSASE FOR INSERTION SEQUENCE ELEMENT IS1111A"/>
    <property type="match status" value="1"/>
</dbReference>
<organism evidence="5 6">
    <name type="scientific">Bradyrhizobium vignae</name>
    <dbReference type="NCBI Taxonomy" id="1549949"/>
    <lineage>
        <taxon>Bacteria</taxon>
        <taxon>Pseudomonadati</taxon>
        <taxon>Pseudomonadota</taxon>
        <taxon>Alphaproteobacteria</taxon>
        <taxon>Hyphomicrobiales</taxon>
        <taxon>Nitrobacteraceae</taxon>
        <taxon>Bradyrhizobium</taxon>
    </lineage>
</organism>